<dbReference type="RefSeq" id="WP_246607352.1">
    <property type="nucleotide sequence ID" value="NZ_BOQN01000062.1"/>
</dbReference>
<feature type="chain" id="PRO_5037346713" evidence="1">
    <location>
        <begin position="37"/>
        <end position="355"/>
    </location>
</feature>
<evidence type="ECO:0000256" key="1">
    <source>
        <dbReference type="SAM" id="SignalP"/>
    </source>
</evidence>
<proteinExistence type="predicted"/>
<dbReference type="SUPFAM" id="SSF56281">
    <property type="entry name" value="Metallo-hydrolase/oxidoreductase"/>
    <property type="match status" value="1"/>
</dbReference>
<dbReference type="InterPro" id="IPR001279">
    <property type="entry name" value="Metallo-B-lactamas"/>
</dbReference>
<protein>
    <submittedName>
        <fullName evidence="3">MBL fold metallo-hydrolase</fullName>
    </submittedName>
</protein>
<name>A0A919TEM0_9ACTN</name>
<reference evidence="3 4" key="1">
    <citation type="submission" date="2021-03" db="EMBL/GenBank/DDBJ databases">
        <title>Whole genome shotgun sequence of Actinoplanes toevensis NBRC 105298.</title>
        <authorList>
            <person name="Komaki H."/>
            <person name="Tamura T."/>
        </authorList>
    </citation>
    <scope>NUCLEOTIDE SEQUENCE [LARGE SCALE GENOMIC DNA]</scope>
    <source>
        <strain evidence="3 4">NBRC 105298</strain>
    </source>
</reference>
<dbReference type="InterPro" id="IPR006311">
    <property type="entry name" value="TAT_signal"/>
</dbReference>
<organism evidence="3 4">
    <name type="scientific">Paractinoplanes toevensis</name>
    <dbReference type="NCBI Taxonomy" id="571911"/>
    <lineage>
        <taxon>Bacteria</taxon>
        <taxon>Bacillati</taxon>
        <taxon>Actinomycetota</taxon>
        <taxon>Actinomycetes</taxon>
        <taxon>Micromonosporales</taxon>
        <taxon>Micromonosporaceae</taxon>
        <taxon>Paractinoplanes</taxon>
    </lineage>
</organism>
<dbReference type="PANTHER" id="PTHR42951:SF4">
    <property type="entry name" value="ACYL-COENZYME A THIOESTERASE MBLAC2"/>
    <property type="match status" value="1"/>
</dbReference>
<keyword evidence="1" id="KW-0732">Signal</keyword>
<dbReference type="PROSITE" id="PS51318">
    <property type="entry name" value="TAT"/>
    <property type="match status" value="1"/>
</dbReference>
<dbReference type="SMART" id="SM00849">
    <property type="entry name" value="Lactamase_B"/>
    <property type="match status" value="1"/>
</dbReference>
<evidence type="ECO:0000313" key="3">
    <source>
        <dbReference type="EMBL" id="GIM92995.1"/>
    </source>
</evidence>
<comment type="caution">
    <text evidence="3">The sequence shown here is derived from an EMBL/GenBank/DDBJ whole genome shotgun (WGS) entry which is preliminary data.</text>
</comment>
<feature type="domain" description="Metallo-beta-lactamase" evidence="2">
    <location>
        <begin position="82"/>
        <end position="255"/>
    </location>
</feature>
<dbReference type="Pfam" id="PF00753">
    <property type="entry name" value="Lactamase_B"/>
    <property type="match status" value="1"/>
</dbReference>
<dbReference type="Gene3D" id="3.60.15.10">
    <property type="entry name" value="Ribonuclease Z/Hydroxyacylglutathione hydrolase-like"/>
    <property type="match status" value="1"/>
</dbReference>
<accession>A0A919TEM0</accession>
<dbReference type="Proteomes" id="UP000677082">
    <property type="component" value="Unassembled WGS sequence"/>
</dbReference>
<sequence length="355" mass="38292">MTSSDKPISGTSRRALLAMTAIPALGTLLPAGAAFAADTPASSDLPDFAPIPPFAKGPAIGPEGYYVAPIRRNLYWVTDAAGYVAAFLTTRDGVVLFDAPPSMGGNLQRAIDSVTLPSGRPNRVTHLVYSHFHVDHIGASGLFGKDVVRIGHTETRRVLRGLKDPRRPVPDVVFDDRYVLRVGGERVDLAYHGPNHTIDSIFVHFPHHRALMLVDVVIPSWVPFAALNVSQDILGLVGVPATALDYSFDTFIAGHVKLGSRREVSLHQQYMDDLTASAQHAIDTVDRTPFAQRYPGNQWAVTKTYFDALVAATAAPVVAKYTGVLAGADVYTDSNAFVLIESLRLESGYGLSVHP</sequence>
<dbReference type="InterPro" id="IPR050855">
    <property type="entry name" value="NDM-1-like"/>
</dbReference>
<keyword evidence="4" id="KW-1185">Reference proteome</keyword>
<feature type="signal peptide" evidence="1">
    <location>
        <begin position="1"/>
        <end position="36"/>
    </location>
</feature>
<dbReference type="PANTHER" id="PTHR42951">
    <property type="entry name" value="METALLO-BETA-LACTAMASE DOMAIN-CONTAINING"/>
    <property type="match status" value="1"/>
</dbReference>
<gene>
    <name evidence="3" type="ORF">Ato02nite_047880</name>
</gene>
<evidence type="ECO:0000259" key="2">
    <source>
        <dbReference type="SMART" id="SM00849"/>
    </source>
</evidence>
<dbReference type="AlphaFoldDB" id="A0A919TEM0"/>
<dbReference type="EMBL" id="BOQN01000062">
    <property type="protein sequence ID" value="GIM92995.1"/>
    <property type="molecule type" value="Genomic_DNA"/>
</dbReference>
<dbReference type="CDD" id="cd16276">
    <property type="entry name" value="metallo-hydrolase-like_MBL-fold"/>
    <property type="match status" value="1"/>
</dbReference>
<dbReference type="InterPro" id="IPR036866">
    <property type="entry name" value="RibonucZ/Hydroxyglut_hydro"/>
</dbReference>
<evidence type="ECO:0000313" key="4">
    <source>
        <dbReference type="Proteomes" id="UP000677082"/>
    </source>
</evidence>